<feature type="domain" description="UspA" evidence="2">
    <location>
        <begin position="151"/>
        <end position="274"/>
    </location>
</feature>
<gene>
    <name evidence="3" type="ORF">H3146_04410</name>
</gene>
<protein>
    <submittedName>
        <fullName evidence="3">Universal stress protein</fullName>
    </submittedName>
</protein>
<comment type="caution">
    <text evidence="3">The sequence shown here is derived from an EMBL/GenBank/DDBJ whole genome shotgun (WGS) entry which is preliminary data.</text>
</comment>
<evidence type="ECO:0000313" key="4">
    <source>
        <dbReference type="Proteomes" id="UP000525686"/>
    </source>
</evidence>
<evidence type="ECO:0000256" key="1">
    <source>
        <dbReference type="ARBA" id="ARBA00008791"/>
    </source>
</evidence>
<organism evidence="3 4">
    <name type="scientific">Streptomyces alkaliterrae</name>
    <dbReference type="NCBI Taxonomy" id="2213162"/>
    <lineage>
        <taxon>Bacteria</taxon>
        <taxon>Bacillati</taxon>
        <taxon>Actinomycetota</taxon>
        <taxon>Actinomycetes</taxon>
        <taxon>Kitasatosporales</taxon>
        <taxon>Streptomycetaceae</taxon>
        <taxon>Streptomyces</taxon>
    </lineage>
</organism>
<dbReference type="InterPro" id="IPR006016">
    <property type="entry name" value="UspA"/>
</dbReference>
<dbReference type="Gene3D" id="3.40.50.620">
    <property type="entry name" value="HUPs"/>
    <property type="match status" value="2"/>
</dbReference>
<proteinExistence type="inferred from homology"/>
<evidence type="ECO:0000259" key="2">
    <source>
        <dbReference type="Pfam" id="PF00582"/>
    </source>
</evidence>
<dbReference type="AlphaFoldDB" id="A0A7W3WIQ3"/>
<reference evidence="4" key="1">
    <citation type="submission" date="2020-05" db="EMBL/GenBank/DDBJ databases">
        <title>Classification of alakaliphilic streptomycetes isolated from an alkaline soil next to Lonar Crater, India and a proposal for the recognition of Streptomyces alkaliterrae sp. nov.</title>
        <authorList>
            <person name="Golinska P."/>
        </authorList>
    </citation>
    <scope>NUCLEOTIDE SEQUENCE [LARGE SCALE GENOMIC DNA]</scope>
    <source>
        <strain evidence="4">OF3</strain>
    </source>
</reference>
<accession>A0A7W3WIQ3</accession>
<dbReference type="Pfam" id="PF00582">
    <property type="entry name" value="Usp"/>
    <property type="match status" value="2"/>
</dbReference>
<feature type="domain" description="UspA" evidence="2">
    <location>
        <begin position="6"/>
        <end position="142"/>
    </location>
</feature>
<dbReference type="PANTHER" id="PTHR46268">
    <property type="entry name" value="STRESS RESPONSE PROTEIN NHAX"/>
    <property type="match status" value="1"/>
</dbReference>
<dbReference type="PRINTS" id="PR01438">
    <property type="entry name" value="UNVRSLSTRESS"/>
</dbReference>
<evidence type="ECO:0000313" key="3">
    <source>
        <dbReference type="EMBL" id="MBB1252615.1"/>
    </source>
</evidence>
<dbReference type="EMBL" id="JABJWZ010000021">
    <property type="protein sequence ID" value="MBB1252615.1"/>
    <property type="molecule type" value="Genomic_DNA"/>
</dbReference>
<dbReference type="InterPro" id="IPR014729">
    <property type="entry name" value="Rossmann-like_a/b/a_fold"/>
</dbReference>
<comment type="similarity">
    <text evidence="1">Belongs to the universal stress protein A family.</text>
</comment>
<name>A0A7W3WIQ3_9ACTN</name>
<dbReference type="Proteomes" id="UP000525686">
    <property type="component" value="Unassembled WGS sequence"/>
</dbReference>
<dbReference type="SUPFAM" id="SSF52402">
    <property type="entry name" value="Adenine nucleotide alpha hydrolases-like"/>
    <property type="match status" value="2"/>
</dbReference>
<dbReference type="RefSeq" id="WP_181353536.1">
    <property type="nucleotide sequence ID" value="NZ_JABJWZ010000021.1"/>
</dbReference>
<dbReference type="CDD" id="cd00293">
    <property type="entry name" value="USP-like"/>
    <property type="match status" value="1"/>
</dbReference>
<sequence length="281" mass="28233">MKAPAVVVGVDGSPASLEAVEVAAVEARLRGAVLRVVHAFVWPGMHVPTGPSLLGPAGGALREDVERVIGDAVRRAGDRAPDVEVTHAVVAGEPMAVLEAESREAALVVVGSRGMGRITGALVGSVAVHLAGNSRSPVLVVRGRARPEGPLLVAVDGSEESRAAVGFAASEAALRGGELLIVHVCADARPGRSRAEGERVLAEALAVAGRTGGPEGGTTTRLLAGEVSRVLVGCGEDSQLLVMGARGRGGFAGLLLGSVSQDVLRHAACPVAVVQGGPDRG</sequence>
<dbReference type="InterPro" id="IPR006015">
    <property type="entry name" value="Universal_stress_UspA"/>
</dbReference>
<dbReference type="PANTHER" id="PTHR46268:SF6">
    <property type="entry name" value="UNIVERSAL STRESS PROTEIN UP12"/>
    <property type="match status" value="1"/>
</dbReference>